<sequence>MPRAHDPRRRRFLRTLGAGGALAGTAAVVGHVGLTQADAPRTDPTADDSQRHYRETDHVRAYYATLRD</sequence>
<accession>A0ABU1GL49</accession>
<proteinExistence type="predicted"/>
<dbReference type="Proteomes" id="UP001252270">
    <property type="component" value="Unassembled WGS sequence"/>
</dbReference>
<protein>
    <submittedName>
        <fullName evidence="2">Twin-arginine translocation signal domain-containing protein</fullName>
    </submittedName>
</protein>
<dbReference type="NCBIfam" id="TIGR01409">
    <property type="entry name" value="TAT_signal_seq"/>
    <property type="match status" value="1"/>
</dbReference>
<dbReference type="PIRSF" id="PIRSF036704">
    <property type="entry name" value="UCP036704"/>
    <property type="match status" value="1"/>
</dbReference>
<evidence type="ECO:0000256" key="1">
    <source>
        <dbReference type="ARBA" id="ARBA00022729"/>
    </source>
</evidence>
<dbReference type="InterPro" id="IPR019546">
    <property type="entry name" value="TAT_signal_bac_arc"/>
</dbReference>
<reference evidence="2 3" key="1">
    <citation type="submission" date="2023-04" db="EMBL/GenBank/DDBJ databases">
        <title>A long-awaited taxogenomic arrangement of the family Halomonadaceae.</title>
        <authorList>
            <person name="De La Haba R."/>
            <person name="Chuvochina M."/>
            <person name="Wittouck S."/>
            <person name="Arahal D.R."/>
            <person name="Sanchez-Porro C."/>
            <person name="Hugenholtz P."/>
            <person name="Ventosa A."/>
        </authorList>
    </citation>
    <scope>NUCLEOTIDE SEQUENCE [LARGE SCALE GENOMIC DNA]</scope>
    <source>
        <strain evidence="2 3">DSM 17332</strain>
    </source>
</reference>
<evidence type="ECO:0000313" key="3">
    <source>
        <dbReference type="Proteomes" id="UP001252270"/>
    </source>
</evidence>
<comment type="caution">
    <text evidence="2">The sequence shown here is derived from an EMBL/GenBank/DDBJ whole genome shotgun (WGS) entry which is preliminary data.</text>
</comment>
<gene>
    <name evidence="2" type="ORF">QC820_06900</name>
</gene>
<dbReference type="NCBIfam" id="TIGR02811">
    <property type="entry name" value="formate_TAT"/>
    <property type="match status" value="1"/>
</dbReference>
<dbReference type="PROSITE" id="PS51318">
    <property type="entry name" value="TAT"/>
    <property type="match status" value="1"/>
</dbReference>
<organism evidence="2 3">
    <name type="scientific">Halomonas mongoliensis</name>
    <dbReference type="NCBI Taxonomy" id="321265"/>
    <lineage>
        <taxon>Bacteria</taxon>
        <taxon>Pseudomonadati</taxon>
        <taxon>Pseudomonadota</taxon>
        <taxon>Gammaproteobacteria</taxon>
        <taxon>Oceanospirillales</taxon>
        <taxon>Halomonadaceae</taxon>
        <taxon>Halomonas</taxon>
    </lineage>
</organism>
<dbReference type="EMBL" id="JARWAL010000005">
    <property type="protein sequence ID" value="MDR5892540.1"/>
    <property type="molecule type" value="Genomic_DNA"/>
</dbReference>
<keyword evidence="3" id="KW-1185">Reference proteome</keyword>
<evidence type="ECO:0000313" key="2">
    <source>
        <dbReference type="EMBL" id="MDR5892540.1"/>
    </source>
</evidence>
<name>A0ABU1GL49_9GAMM</name>
<dbReference type="InterPro" id="IPR014177">
    <property type="entry name" value="Formate_DH_TAT-contain"/>
</dbReference>
<dbReference type="InterPro" id="IPR006311">
    <property type="entry name" value="TAT_signal"/>
</dbReference>
<keyword evidence="1" id="KW-0732">Signal</keyword>
<dbReference type="RefSeq" id="WP_309636312.1">
    <property type="nucleotide sequence ID" value="NZ_JARWAL010000005.1"/>
</dbReference>